<sequence length="185" mass="21496">MSTNGVYGFYKNGINKLTYNHSDSYPSYLGDNIVSFINESSVDEMNDIFDRIILVDQDEPASDKAIRECHQYCNISVSNGDIANWYCLLRGTQGDLFAYKNGLRYMIDSQEFIKYSLFCQWGYIINLDTNMLEIYKGGQKTPQNNRYIIDTPFEGYYNCKLLKEMPLNAIPYDWLDVINNLRKVS</sequence>
<dbReference type="EMBL" id="LNQE01001916">
    <property type="protein sequence ID" value="KUG02590.1"/>
    <property type="molecule type" value="Genomic_DNA"/>
</dbReference>
<evidence type="ECO:0000313" key="1">
    <source>
        <dbReference type="EMBL" id="KUG02590.1"/>
    </source>
</evidence>
<dbReference type="AlphaFoldDB" id="A0A0W8E1V5"/>
<gene>
    <name evidence="1" type="ORF">ASZ90_019958</name>
</gene>
<protein>
    <submittedName>
        <fullName evidence="1">Uncharacterized protein</fullName>
    </submittedName>
</protein>
<accession>A0A0W8E1V5</accession>
<name>A0A0W8E1V5_9ZZZZ</name>
<proteinExistence type="predicted"/>
<reference evidence="1" key="1">
    <citation type="journal article" date="2015" name="Proc. Natl. Acad. Sci. U.S.A.">
        <title>Networks of energetic and metabolic interactions define dynamics in microbial communities.</title>
        <authorList>
            <person name="Embree M."/>
            <person name="Liu J.K."/>
            <person name="Al-Bassam M.M."/>
            <person name="Zengler K."/>
        </authorList>
    </citation>
    <scope>NUCLEOTIDE SEQUENCE</scope>
</reference>
<comment type="caution">
    <text evidence="1">The sequence shown here is derived from an EMBL/GenBank/DDBJ whole genome shotgun (WGS) entry which is preliminary data.</text>
</comment>
<organism evidence="1">
    <name type="scientific">hydrocarbon metagenome</name>
    <dbReference type="NCBI Taxonomy" id="938273"/>
    <lineage>
        <taxon>unclassified sequences</taxon>
        <taxon>metagenomes</taxon>
        <taxon>ecological metagenomes</taxon>
    </lineage>
</organism>